<proteinExistence type="predicted"/>
<comment type="caution">
    <text evidence="1">The sequence shown here is derived from an EMBL/GenBank/DDBJ whole genome shotgun (WGS) entry which is preliminary data.</text>
</comment>
<accession>X1L0Q3</accession>
<protein>
    <submittedName>
        <fullName evidence="1">Uncharacterized protein</fullName>
    </submittedName>
</protein>
<dbReference type="AlphaFoldDB" id="X1L0Q3"/>
<sequence>ALKTLEYLCEWPGCWTRRMDCCFKCDRSICEEHSETFLGPKTKLEWYACPGCSANTPREELLKKIAEQDEELWLDDQEEAVDKQGGKVN</sequence>
<reference evidence="1" key="1">
    <citation type="journal article" date="2014" name="Front. Microbiol.">
        <title>High frequency of phylogenetically diverse reductive dehalogenase-homologous genes in deep subseafloor sedimentary metagenomes.</title>
        <authorList>
            <person name="Kawai M."/>
            <person name="Futagami T."/>
            <person name="Toyoda A."/>
            <person name="Takaki Y."/>
            <person name="Nishi S."/>
            <person name="Hori S."/>
            <person name="Arai W."/>
            <person name="Tsubouchi T."/>
            <person name="Morono Y."/>
            <person name="Uchiyama I."/>
            <person name="Ito T."/>
            <person name="Fujiyama A."/>
            <person name="Inagaki F."/>
            <person name="Takami H."/>
        </authorList>
    </citation>
    <scope>NUCLEOTIDE SEQUENCE</scope>
    <source>
        <strain evidence="1">Expedition CK06-06</strain>
    </source>
</reference>
<dbReference type="EMBL" id="BARU01041390">
    <property type="protein sequence ID" value="GAH87783.1"/>
    <property type="molecule type" value="Genomic_DNA"/>
</dbReference>
<gene>
    <name evidence="1" type="ORF">S03H2_63830</name>
</gene>
<organism evidence="1">
    <name type="scientific">marine sediment metagenome</name>
    <dbReference type="NCBI Taxonomy" id="412755"/>
    <lineage>
        <taxon>unclassified sequences</taxon>
        <taxon>metagenomes</taxon>
        <taxon>ecological metagenomes</taxon>
    </lineage>
</organism>
<evidence type="ECO:0000313" key="1">
    <source>
        <dbReference type="EMBL" id="GAH87783.1"/>
    </source>
</evidence>
<name>X1L0Q3_9ZZZZ</name>
<feature type="non-terminal residue" evidence="1">
    <location>
        <position position="1"/>
    </location>
</feature>